<evidence type="ECO:0000313" key="2">
    <source>
        <dbReference type="Proteomes" id="UP001230933"/>
    </source>
</evidence>
<proteinExistence type="predicted"/>
<protein>
    <submittedName>
        <fullName evidence="1">Uncharacterized protein</fullName>
    </submittedName>
</protein>
<gene>
    <name evidence="1" type="ORF">QIE55_31215</name>
</gene>
<dbReference type="AlphaFoldDB" id="A0AAX3ZXP1"/>
<evidence type="ECO:0000313" key="1">
    <source>
        <dbReference type="EMBL" id="WMN01770.1"/>
    </source>
</evidence>
<dbReference type="RefSeq" id="WP_047889249.1">
    <property type="nucleotide sequence ID" value="NZ_CP124545.1"/>
</dbReference>
<dbReference type="Proteomes" id="UP001230933">
    <property type="component" value="Chromosome"/>
</dbReference>
<name>A0AAX3ZXP1_RHOER</name>
<sequence>MVEMFSLDPKTAELLRDYCGDWLAELRNLSVPAQRLGTVDGFGTLGSAQALRDKFAQKAVGGPDALVDVLASHIAVVEAMQAQFQACIDNAFDQESSNVSTLRSIDQPN</sequence>
<dbReference type="EMBL" id="CP124545">
    <property type="protein sequence ID" value="WMN01770.1"/>
    <property type="molecule type" value="Genomic_DNA"/>
</dbReference>
<organism evidence="1 2">
    <name type="scientific">Rhodococcus erythropolis</name>
    <name type="common">Arthrobacter picolinophilus</name>
    <dbReference type="NCBI Taxonomy" id="1833"/>
    <lineage>
        <taxon>Bacteria</taxon>
        <taxon>Bacillati</taxon>
        <taxon>Actinomycetota</taxon>
        <taxon>Actinomycetes</taxon>
        <taxon>Mycobacteriales</taxon>
        <taxon>Nocardiaceae</taxon>
        <taxon>Rhodococcus</taxon>
        <taxon>Rhodococcus erythropolis group</taxon>
    </lineage>
</organism>
<accession>A0AAX3ZXP1</accession>
<reference evidence="1" key="1">
    <citation type="submission" date="2023-08" db="EMBL/GenBank/DDBJ databases">
        <title>Isolation and Characterization of Rhodococcus erythropolis MGMM8.</title>
        <authorList>
            <person name="Diabankana R.G.C."/>
            <person name="Afordoanyi D.M."/>
            <person name="Validov S.Z."/>
        </authorList>
    </citation>
    <scope>NUCLEOTIDE SEQUENCE</scope>
    <source>
        <strain evidence="1">MGMM8</strain>
    </source>
</reference>